<organism evidence="2 3">
    <name type="scientific">Roseovarius nanhaiticus</name>
    <dbReference type="NCBI Taxonomy" id="573024"/>
    <lineage>
        <taxon>Bacteria</taxon>
        <taxon>Pseudomonadati</taxon>
        <taxon>Pseudomonadota</taxon>
        <taxon>Alphaproteobacteria</taxon>
        <taxon>Rhodobacterales</taxon>
        <taxon>Roseobacteraceae</taxon>
        <taxon>Roseovarius</taxon>
    </lineage>
</organism>
<feature type="signal peptide" evidence="1">
    <location>
        <begin position="1"/>
        <end position="20"/>
    </location>
</feature>
<keyword evidence="1" id="KW-0732">Signal</keyword>
<accession>A0A1N7HC19</accession>
<dbReference type="EMBL" id="FTNV01000003">
    <property type="protein sequence ID" value="SIS22238.1"/>
    <property type="molecule type" value="Genomic_DNA"/>
</dbReference>
<dbReference type="Gene3D" id="2.40.50.320">
    <property type="entry name" value="Copper binding periplasmic protein CusF"/>
    <property type="match status" value="1"/>
</dbReference>
<dbReference type="Pfam" id="PF11604">
    <property type="entry name" value="CusF_Ec"/>
    <property type="match status" value="1"/>
</dbReference>
<sequence>MKALLIATCAALLGASAGMAETEKSEMNHSKMDHSKMDHSSMTMSAEQMEGAVHTMATLNSIGDGTANVSHEPIPEIGWPAMTMDLPVLPEAHMMGDASAGDSVTLMLIKGEDGMYAIGGIMAE</sequence>
<reference evidence="2 3" key="1">
    <citation type="submission" date="2017-01" db="EMBL/GenBank/DDBJ databases">
        <authorList>
            <person name="Mah S.A."/>
            <person name="Swanson W.J."/>
            <person name="Moy G.W."/>
            <person name="Vacquier V.D."/>
        </authorList>
    </citation>
    <scope>NUCLEOTIDE SEQUENCE [LARGE SCALE GENOMIC DNA]</scope>
    <source>
        <strain evidence="2 3">DSM 29590</strain>
    </source>
</reference>
<evidence type="ECO:0000313" key="2">
    <source>
        <dbReference type="EMBL" id="SIS22238.1"/>
    </source>
</evidence>
<dbReference type="STRING" id="573024.SAMN05216208_2627"/>
<protein>
    <submittedName>
        <fullName evidence="2">Cu(I)/Ag(I) efflux system protein CusF</fullName>
    </submittedName>
</protein>
<dbReference type="InterPro" id="IPR042230">
    <property type="entry name" value="CusF_sf"/>
</dbReference>
<gene>
    <name evidence="2" type="ORF">SAMN05421666_2688</name>
</gene>
<dbReference type="OrthoDB" id="5771277at2"/>
<feature type="chain" id="PRO_5009942458" evidence="1">
    <location>
        <begin position="21"/>
        <end position="124"/>
    </location>
</feature>
<dbReference type="RefSeq" id="WP_076534821.1">
    <property type="nucleotide sequence ID" value="NZ_FOAC01000002.1"/>
</dbReference>
<dbReference type="Proteomes" id="UP000186019">
    <property type="component" value="Unassembled WGS sequence"/>
</dbReference>
<dbReference type="InterPro" id="IPR021647">
    <property type="entry name" value="CusF_Ec"/>
</dbReference>
<proteinExistence type="predicted"/>
<dbReference type="AlphaFoldDB" id="A0A1N7HC19"/>
<name>A0A1N7HC19_9RHOB</name>
<evidence type="ECO:0000313" key="3">
    <source>
        <dbReference type="Proteomes" id="UP000186019"/>
    </source>
</evidence>
<evidence type="ECO:0000256" key="1">
    <source>
        <dbReference type="SAM" id="SignalP"/>
    </source>
</evidence>
<keyword evidence="3" id="KW-1185">Reference proteome</keyword>